<protein>
    <submittedName>
        <fullName evidence="1">Uncharacterized protein</fullName>
    </submittedName>
</protein>
<accession>A0A6J5N9J0</accession>
<dbReference type="EMBL" id="LR796636">
    <property type="protein sequence ID" value="CAB4155779.1"/>
    <property type="molecule type" value="Genomic_DNA"/>
</dbReference>
<organism evidence="1">
    <name type="scientific">uncultured Caudovirales phage</name>
    <dbReference type="NCBI Taxonomy" id="2100421"/>
    <lineage>
        <taxon>Viruses</taxon>
        <taxon>Duplodnaviria</taxon>
        <taxon>Heunggongvirae</taxon>
        <taxon>Uroviricota</taxon>
        <taxon>Caudoviricetes</taxon>
        <taxon>Peduoviridae</taxon>
        <taxon>Maltschvirus</taxon>
        <taxon>Maltschvirus maltsch</taxon>
    </lineage>
</organism>
<reference evidence="1" key="1">
    <citation type="submission" date="2020-04" db="EMBL/GenBank/DDBJ databases">
        <authorList>
            <person name="Chiriac C."/>
            <person name="Salcher M."/>
            <person name="Ghai R."/>
            <person name="Kavagutti S V."/>
        </authorList>
    </citation>
    <scope>NUCLEOTIDE SEQUENCE</scope>
</reference>
<proteinExistence type="predicted"/>
<name>A0A6J5N9J0_9CAUD</name>
<sequence>MADAGRVVNAGCMAETACESEPVPMKPTHARWCALVASGEDRAAAYRQACTKAGETMSNDAARQGALRLSQNVACQREVSRLRKAAEKMAGGTVLTILEKRLYLASVVRTPLGKINEHSPLCQELFRSKRKADEDGTEPLPGMGEQLEFWITEKVKKPDVLRAIELDSKLAGEFSEDRLNGALSDGLEGVLARL</sequence>
<evidence type="ECO:0000313" key="1">
    <source>
        <dbReference type="EMBL" id="CAB4155779.1"/>
    </source>
</evidence>
<gene>
    <name evidence="1" type="ORF">UFOVP672_30</name>
</gene>